<comment type="caution">
    <text evidence="11">The sequence shown here is derived from an EMBL/GenBank/DDBJ whole genome shotgun (WGS) entry which is preliminary data.</text>
</comment>
<keyword evidence="9" id="KW-0137">Centromere</keyword>
<feature type="domain" description="Borealin C-terminal" evidence="10">
    <location>
        <begin position="18"/>
        <end position="123"/>
    </location>
</feature>
<dbReference type="InterPro" id="IPR046466">
    <property type="entry name" value="Borealin_C"/>
</dbReference>
<dbReference type="GO" id="GO:0005634">
    <property type="term" value="C:nucleus"/>
    <property type="evidence" value="ECO:0007669"/>
    <property type="project" value="UniProtKB-SubCell"/>
</dbReference>
<accession>A0A7K6FTF6</accession>
<dbReference type="PANTHER" id="PTHR16040:SF6">
    <property type="entry name" value="BOREALIN"/>
    <property type="match status" value="1"/>
</dbReference>
<dbReference type="GO" id="GO:0051301">
    <property type="term" value="P:cell division"/>
    <property type="evidence" value="ECO:0007669"/>
    <property type="project" value="UniProtKB-KW"/>
</dbReference>
<dbReference type="AlphaFoldDB" id="A0A7K6FTF6"/>
<dbReference type="Gene3D" id="6.10.140.560">
    <property type="match status" value="1"/>
</dbReference>
<evidence type="ECO:0000256" key="5">
    <source>
        <dbReference type="ARBA" id="ARBA00022618"/>
    </source>
</evidence>
<comment type="subcellular location">
    <subcellularLocation>
        <location evidence="2">Chromosome</location>
        <location evidence="2">Centromere</location>
    </subcellularLocation>
    <subcellularLocation>
        <location evidence="1">Nucleus</location>
    </subcellularLocation>
</comment>
<evidence type="ECO:0000256" key="9">
    <source>
        <dbReference type="ARBA" id="ARBA00023328"/>
    </source>
</evidence>
<feature type="non-terminal residue" evidence="11">
    <location>
        <position position="129"/>
    </location>
</feature>
<dbReference type="Pfam" id="PF10512">
    <property type="entry name" value="Borealin"/>
    <property type="match status" value="1"/>
</dbReference>
<keyword evidence="7" id="KW-0539">Nucleus</keyword>
<keyword evidence="4" id="KW-0158">Chromosome</keyword>
<evidence type="ECO:0000256" key="4">
    <source>
        <dbReference type="ARBA" id="ARBA00022454"/>
    </source>
</evidence>
<dbReference type="PANTHER" id="PTHR16040">
    <property type="entry name" value="AUSTRALIN, ISOFORM A-RELATED"/>
    <property type="match status" value="1"/>
</dbReference>
<evidence type="ECO:0000259" key="10">
    <source>
        <dbReference type="Pfam" id="PF10512"/>
    </source>
</evidence>
<dbReference type="GO" id="GO:0051233">
    <property type="term" value="C:spindle midzone"/>
    <property type="evidence" value="ECO:0007669"/>
    <property type="project" value="TreeGrafter"/>
</dbReference>
<name>A0A7K6FTF6_9CORV</name>
<organism evidence="11 12">
    <name type="scientific">Daphoenositta chrysoptera</name>
    <name type="common">varied sittella</name>
    <dbReference type="NCBI Taxonomy" id="254528"/>
    <lineage>
        <taxon>Eukaryota</taxon>
        <taxon>Metazoa</taxon>
        <taxon>Chordata</taxon>
        <taxon>Craniata</taxon>
        <taxon>Vertebrata</taxon>
        <taxon>Euteleostomi</taxon>
        <taxon>Archelosauria</taxon>
        <taxon>Archosauria</taxon>
        <taxon>Dinosauria</taxon>
        <taxon>Saurischia</taxon>
        <taxon>Theropoda</taxon>
        <taxon>Coelurosauria</taxon>
        <taxon>Aves</taxon>
        <taxon>Neognathae</taxon>
        <taxon>Neoaves</taxon>
        <taxon>Telluraves</taxon>
        <taxon>Australaves</taxon>
        <taxon>Passeriformes</taxon>
        <taxon>Corvoidea</taxon>
        <taxon>Pachycephalidae</taxon>
        <taxon>Daphoenositta</taxon>
    </lineage>
</organism>
<comment type="similarity">
    <text evidence="3">Belongs to the borealin family.</text>
</comment>
<proteinExistence type="inferred from homology"/>
<protein>
    <submittedName>
        <fullName evidence="11">BORE1 protein</fullName>
    </submittedName>
</protein>
<keyword evidence="5" id="KW-0132">Cell division</keyword>
<evidence type="ECO:0000256" key="6">
    <source>
        <dbReference type="ARBA" id="ARBA00022776"/>
    </source>
</evidence>
<evidence type="ECO:0000256" key="7">
    <source>
        <dbReference type="ARBA" id="ARBA00023242"/>
    </source>
</evidence>
<evidence type="ECO:0000256" key="8">
    <source>
        <dbReference type="ARBA" id="ARBA00023306"/>
    </source>
</evidence>
<evidence type="ECO:0000256" key="2">
    <source>
        <dbReference type="ARBA" id="ARBA00004584"/>
    </source>
</evidence>
<gene>
    <name evidence="11" type="primary">Cdca8</name>
    <name evidence="11" type="ORF">DAPCHR_R12657</name>
</gene>
<evidence type="ECO:0000313" key="11">
    <source>
        <dbReference type="EMBL" id="NWV54334.1"/>
    </source>
</evidence>
<dbReference type="GO" id="GO:0032133">
    <property type="term" value="C:chromosome passenger complex"/>
    <property type="evidence" value="ECO:0007669"/>
    <property type="project" value="TreeGrafter"/>
</dbReference>
<keyword evidence="8" id="KW-0131">Cell cycle</keyword>
<evidence type="ECO:0000256" key="3">
    <source>
        <dbReference type="ARBA" id="ARBA00009914"/>
    </source>
</evidence>
<sequence length="129" mass="13943">PPVARGHRSASVKHMSKRSSKYSFVTPVTGRMVDICARGVTSVVTPRFDSRVLRTPALNEHISTSANGSPLADPRDPVLIVPLGGGECLCLTAEDVTKKNFLQLNREARGLMKNLSVTVRQCCPSVISQ</sequence>
<evidence type="ECO:0000313" key="12">
    <source>
        <dbReference type="Proteomes" id="UP000557315"/>
    </source>
</evidence>
<dbReference type="GO" id="GO:0000775">
    <property type="term" value="C:chromosome, centromeric region"/>
    <property type="evidence" value="ECO:0007669"/>
    <property type="project" value="UniProtKB-SubCell"/>
</dbReference>
<dbReference type="GO" id="GO:0000070">
    <property type="term" value="P:mitotic sister chromatid segregation"/>
    <property type="evidence" value="ECO:0007669"/>
    <property type="project" value="TreeGrafter"/>
</dbReference>
<evidence type="ECO:0000256" key="1">
    <source>
        <dbReference type="ARBA" id="ARBA00004123"/>
    </source>
</evidence>
<keyword evidence="12" id="KW-1185">Reference proteome</keyword>
<dbReference type="EMBL" id="VZRO01006069">
    <property type="protein sequence ID" value="NWV54334.1"/>
    <property type="molecule type" value="Genomic_DNA"/>
</dbReference>
<feature type="non-terminal residue" evidence="11">
    <location>
        <position position="1"/>
    </location>
</feature>
<dbReference type="Proteomes" id="UP000557315">
    <property type="component" value="Unassembled WGS sequence"/>
</dbReference>
<reference evidence="11 12" key="1">
    <citation type="submission" date="2019-09" db="EMBL/GenBank/DDBJ databases">
        <title>Bird 10,000 Genomes (B10K) Project - Family phase.</title>
        <authorList>
            <person name="Zhang G."/>
        </authorList>
    </citation>
    <scope>NUCLEOTIDE SEQUENCE [LARGE SCALE GENOMIC DNA]</scope>
    <source>
        <strain evidence="11">B10K-DU-029-47</strain>
        <tissue evidence="11">Heart</tissue>
    </source>
</reference>
<keyword evidence="6" id="KW-0498">Mitosis</keyword>
<dbReference type="InterPro" id="IPR018867">
    <property type="entry name" value="Cell_div_borealin"/>
</dbReference>